<organism evidence="2 3">
    <name type="scientific">Amycolatopsis sacchari</name>
    <dbReference type="NCBI Taxonomy" id="115433"/>
    <lineage>
        <taxon>Bacteria</taxon>
        <taxon>Bacillati</taxon>
        <taxon>Actinomycetota</taxon>
        <taxon>Actinomycetes</taxon>
        <taxon>Pseudonocardiales</taxon>
        <taxon>Pseudonocardiaceae</taxon>
        <taxon>Amycolatopsis</taxon>
    </lineage>
</organism>
<accession>A0A1I3S2J5</accession>
<evidence type="ECO:0008006" key="4">
    <source>
        <dbReference type="Google" id="ProtNLM"/>
    </source>
</evidence>
<dbReference type="EMBL" id="FORP01000006">
    <property type="protein sequence ID" value="SFJ51807.1"/>
    <property type="molecule type" value="Genomic_DNA"/>
</dbReference>
<dbReference type="RefSeq" id="WP_245783024.1">
    <property type="nucleotide sequence ID" value="NZ_CBDQZW010000037.1"/>
</dbReference>
<evidence type="ECO:0000256" key="1">
    <source>
        <dbReference type="SAM" id="SignalP"/>
    </source>
</evidence>
<protein>
    <recommendedName>
        <fullName evidence="4">Secreted protein</fullName>
    </recommendedName>
</protein>
<name>A0A1I3S2J5_9PSEU</name>
<keyword evidence="1" id="KW-0732">Signal</keyword>
<dbReference type="STRING" id="115433.SAMN05421835_10667"/>
<proteinExistence type="predicted"/>
<dbReference type="Proteomes" id="UP000199025">
    <property type="component" value="Unassembled WGS sequence"/>
</dbReference>
<reference evidence="2 3" key="1">
    <citation type="submission" date="2016-10" db="EMBL/GenBank/DDBJ databases">
        <authorList>
            <person name="de Groot N.N."/>
        </authorList>
    </citation>
    <scope>NUCLEOTIDE SEQUENCE [LARGE SCALE GENOMIC DNA]</scope>
    <source>
        <strain evidence="2 3">DSM 44468</strain>
    </source>
</reference>
<dbReference type="AlphaFoldDB" id="A0A1I3S2J5"/>
<gene>
    <name evidence="2" type="ORF">SAMN05421835_10667</name>
</gene>
<evidence type="ECO:0000313" key="2">
    <source>
        <dbReference type="EMBL" id="SFJ51807.1"/>
    </source>
</evidence>
<feature type="signal peptide" evidence="1">
    <location>
        <begin position="1"/>
        <end position="26"/>
    </location>
</feature>
<evidence type="ECO:0000313" key="3">
    <source>
        <dbReference type="Proteomes" id="UP000199025"/>
    </source>
</evidence>
<sequence>MRSAKVFVVCAGVAGAVLAVPQAAGAAEAEPALVHASPANDCRLNVRAAADPGSALLGTLTCNNYTTCVSATDVPCGPYVTGGEYSCVGADGKQVKDNRWAEVAWRTPQKSYVAVACAVFRK</sequence>
<feature type="chain" id="PRO_5011578225" description="Secreted protein" evidence="1">
    <location>
        <begin position="27"/>
        <end position="122"/>
    </location>
</feature>
<keyword evidence="3" id="KW-1185">Reference proteome</keyword>